<dbReference type="GO" id="GO:0004176">
    <property type="term" value="F:ATP-dependent peptidase activity"/>
    <property type="evidence" value="ECO:0007669"/>
    <property type="project" value="InterPro"/>
</dbReference>
<proteinExistence type="inferred from homology"/>
<dbReference type="GO" id="GO:0009536">
    <property type="term" value="C:plastid"/>
    <property type="evidence" value="ECO:0007669"/>
    <property type="project" value="UniProtKB-ARBA"/>
</dbReference>
<dbReference type="InterPro" id="IPR023562">
    <property type="entry name" value="ClpP/TepA"/>
</dbReference>
<feature type="region of interest" description="Disordered" evidence="3">
    <location>
        <begin position="34"/>
        <end position="56"/>
    </location>
</feature>
<evidence type="ECO:0000313" key="5">
    <source>
        <dbReference type="Proteomes" id="UP000198341"/>
    </source>
</evidence>
<gene>
    <name evidence="4" type="ordered locus">Bathy10g02010</name>
</gene>
<name>K8EZS9_9CHLO</name>
<dbReference type="RefSeq" id="XP_007510477.1">
    <property type="nucleotide sequence ID" value="XM_007510415.1"/>
</dbReference>
<comment type="similarity">
    <text evidence="1 2">Belongs to the peptidase S14 family.</text>
</comment>
<protein>
    <recommendedName>
        <fullName evidence="2">ATP-dependent Clp protease proteolytic subunit</fullName>
    </recommendedName>
</protein>
<dbReference type="OrthoDB" id="2017408at2759"/>
<dbReference type="InterPro" id="IPR001907">
    <property type="entry name" value="ClpP"/>
</dbReference>
<sequence length="386" mass="42366">MRTAFLSNDLSAGETSISSRRTIGANFTRRCAVARNENRRNNRRNKRQTNERSSIKASGLLNFGHDELWTPEKAAAVKQADMERKASLKGLTESQIRLFGLTPEQTRNAQAKSLVSTDTISARMSYRDQFPSDANPPESGNMSGATMMAGGMAPAGAVAPPDLPSLLLNARICYIGMSLVPAVTELVVAELLYLGYEQAEKPAYLYIHSAGSMGKDKDGRDEVVGVDNEAYAIIDTMRYIKPKIHTVAVGKTYGNAALILAAGDKGCRWALPNAQIATAPPRLNRMFNTSTDVQVRANEVDVCENYYFGFMQAFTGKDKETIAKDMSRTKYFTPEKAIEYGLVDKIISKGASIAENKNYELLLAQQQAQQQEMQRRQGAQGAPNRG</sequence>
<dbReference type="GO" id="GO:0051117">
    <property type="term" value="F:ATPase binding"/>
    <property type="evidence" value="ECO:0007669"/>
    <property type="project" value="TreeGrafter"/>
</dbReference>
<reference evidence="4 5" key="1">
    <citation type="submission" date="2011-10" db="EMBL/GenBank/DDBJ databases">
        <authorList>
            <person name="Genoscope - CEA"/>
        </authorList>
    </citation>
    <scope>NUCLEOTIDE SEQUENCE [LARGE SCALE GENOMIC DNA]</scope>
    <source>
        <strain evidence="4 5">RCC 1105</strain>
    </source>
</reference>
<dbReference type="PANTHER" id="PTHR10381:SF6">
    <property type="entry name" value="ATP-DEPENDENT CLP PROTEASE PROTEOLYTIC SUBUNIT-RELATED PROTEIN 3, CHLOROPLASTIC"/>
    <property type="match status" value="1"/>
</dbReference>
<dbReference type="KEGG" id="bpg:Bathy10g02010"/>
<dbReference type="Gene3D" id="3.90.226.10">
    <property type="entry name" value="2-enoyl-CoA Hydratase, Chain A, domain 1"/>
    <property type="match status" value="1"/>
</dbReference>
<dbReference type="AlphaFoldDB" id="K8EZS9"/>
<accession>K8EZS9</accession>
<dbReference type="Pfam" id="PF00574">
    <property type="entry name" value="CLP_protease"/>
    <property type="match status" value="1"/>
</dbReference>
<dbReference type="PRINTS" id="PR00127">
    <property type="entry name" value="CLPPROTEASEP"/>
</dbReference>
<dbReference type="GO" id="GO:0004252">
    <property type="term" value="F:serine-type endopeptidase activity"/>
    <property type="evidence" value="ECO:0007669"/>
    <property type="project" value="InterPro"/>
</dbReference>
<dbReference type="STRING" id="41875.K8EZS9"/>
<dbReference type="eggNOG" id="KOG0840">
    <property type="taxonomic scope" value="Eukaryota"/>
</dbReference>
<dbReference type="SUPFAM" id="SSF52096">
    <property type="entry name" value="ClpP/crotonase"/>
    <property type="match status" value="1"/>
</dbReference>
<evidence type="ECO:0000313" key="4">
    <source>
        <dbReference type="EMBL" id="CCO18010.1"/>
    </source>
</evidence>
<dbReference type="Proteomes" id="UP000198341">
    <property type="component" value="Chromosome 10"/>
</dbReference>
<dbReference type="GO" id="GO:0009368">
    <property type="term" value="C:endopeptidase Clp complex"/>
    <property type="evidence" value="ECO:0007669"/>
    <property type="project" value="TreeGrafter"/>
</dbReference>
<dbReference type="PANTHER" id="PTHR10381">
    <property type="entry name" value="ATP-DEPENDENT CLP PROTEASE PROTEOLYTIC SUBUNIT"/>
    <property type="match status" value="1"/>
</dbReference>
<evidence type="ECO:0000256" key="1">
    <source>
        <dbReference type="ARBA" id="ARBA00007039"/>
    </source>
</evidence>
<dbReference type="GeneID" id="19013277"/>
<dbReference type="GO" id="GO:0006515">
    <property type="term" value="P:protein quality control for misfolded or incompletely synthesized proteins"/>
    <property type="evidence" value="ECO:0007669"/>
    <property type="project" value="TreeGrafter"/>
</dbReference>
<evidence type="ECO:0000256" key="2">
    <source>
        <dbReference type="RuleBase" id="RU003567"/>
    </source>
</evidence>
<dbReference type="InterPro" id="IPR029045">
    <property type="entry name" value="ClpP/crotonase-like_dom_sf"/>
</dbReference>
<organism evidence="4 5">
    <name type="scientific">Bathycoccus prasinos</name>
    <dbReference type="NCBI Taxonomy" id="41875"/>
    <lineage>
        <taxon>Eukaryota</taxon>
        <taxon>Viridiplantae</taxon>
        <taxon>Chlorophyta</taxon>
        <taxon>Mamiellophyceae</taxon>
        <taxon>Mamiellales</taxon>
        <taxon>Bathycoccaceae</taxon>
        <taxon>Bathycoccus</taxon>
    </lineage>
</organism>
<keyword evidence="5" id="KW-1185">Reference proteome</keyword>
<dbReference type="CDD" id="cd07017">
    <property type="entry name" value="S14_ClpP_2"/>
    <property type="match status" value="1"/>
</dbReference>
<evidence type="ECO:0000256" key="3">
    <source>
        <dbReference type="SAM" id="MobiDB-lite"/>
    </source>
</evidence>
<dbReference type="EMBL" id="FO082269">
    <property type="protein sequence ID" value="CCO18010.1"/>
    <property type="molecule type" value="Genomic_DNA"/>
</dbReference>